<feature type="region of interest" description="Disordered" evidence="1">
    <location>
        <begin position="446"/>
        <end position="476"/>
    </location>
</feature>
<dbReference type="Proteomes" id="UP001202328">
    <property type="component" value="Unassembled WGS sequence"/>
</dbReference>
<organism evidence="2 3">
    <name type="scientific">Papaver atlanticum</name>
    <dbReference type="NCBI Taxonomy" id="357466"/>
    <lineage>
        <taxon>Eukaryota</taxon>
        <taxon>Viridiplantae</taxon>
        <taxon>Streptophyta</taxon>
        <taxon>Embryophyta</taxon>
        <taxon>Tracheophyta</taxon>
        <taxon>Spermatophyta</taxon>
        <taxon>Magnoliopsida</taxon>
        <taxon>Ranunculales</taxon>
        <taxon>Papaveraceae</taxon>
        <taxon>Papaveroideae</taxon>
        <taxon>Papaver</taxon>
    </lineage>
</organism>
<evidence type="ECO:0000313" key="3">
    <source>
        <dbReference type="Proteomes" id="UP001202328"/>
    </source>
</evidence>
<evidence type="ECO:0000313" key="2">
    <source>
        <dbReference type="EMBL" id="KAI3852543.1"/>
    </source>
</evidence>
<feature type="region of interest" description="Disordered" evidence="1">
    <location>
        <begin position="168"/>
        <end position="192"/>
    </location>
</feature>
<evidence type="ECO:0000256" key="1">
    <source>
        <dbReference type="SAM" id="MobiDB-lite"/>
    </source>
</evidence>
<feature type="compositionally biased region" description="Basic and acidic residues" evidence="1">
    <location>
        <begin position="537"/>
        <end position="547"/>
    </location>
</feature>
<keyword evidence="3" id="KW-1185">Reference proteome</keyword>
<sequence>MQYNGCVWKGGRLKLEKAKEHYLVRLKREWDEEAQITNEALKVKEEEPVVEKKIEQSEKLKSLTQEAMQLYIPRFRKVKPLPFRGSGKHKYSFQRIEVPPLPIHFCDCEEHCRPVETTKKEHVNALEMETDSGLADEEELDMMRSVFDKILRRENSSGVASRGTEIIKEADESTQPNDNLQHGDNEVDGEEGGADDLVINMVNGENVRLPLMGSQGRRTISTNKESNFRKRQLSVDAPTSKKPIVQKRNNTKPFDSPDHTANKKARLALGEESNQDVFSPTISKKKRSETEAKGVAKAAKHSTPEQKSNIQPLAKGFSWTQKSPWKKMVGETSDMAFSISHILPETTTNNFSRRKNKVKKPKTNSTEKVSKDLELGIDTQENLTTEHPAIIPSQIMSEDLEEHGEAKPTDPETDIQQSLRKSSVDMADDLPLQKKVITQDDFTIASATTEPLENPKPTETKTVINQSRGPSWTQKSSWKNLIGETSNSTFSLTHIFQNIASTPEKTQEANNLGTASSSDFKPASDFFGQGLKFNEISKDGNQKDKVNEASSSQVSKSECEGGNLAGSKGVFDLFRKNSENENEVGKPNKKVVENAVAANEYLKLKKSLSGSKKRKKGEEN</sequence>
<proteinExistence type="predicted"/>
<feature type="region of interest" description="Disordered" evidence="1">
    <location>
        <begin position="537"/>
        <end position="566"/>
    </location>
</feature>
<protein>
    <submittedName>
        <fullName evidence="2">Uncharacterized protein</fullName>
    </submittedName>
</protein>
<feature type="region of interest" description="Disordered" evidence="1">
    <location>
        <begin position="220"/>
        <end position="292"/>
    </location>
</feature>
<feature type="compositionally biased region" description="Polar residues" evidence="1">
    <location>
        <begin position="173"/>
        <end position="182"/>
    </location>
</feature>
<name>A0AAD4S2G2_9MAGN</name>
<dbReference type="PANTHER" id="PTHR23099">
    <property type="entry name" value="TRANSCRIPTIONAL REGULATOR"/>
    <property type="match status" value="1"/>
</dbReference>
<dbReference type="EMBL" id="JAJJMB010015736">
    <property type="protein sequence ID" value="KAI3852543.1"/>
    <property type="molecule type" value="Genomic_DNA"/>
</dbReference>
<dbReference type="PANTHER" id="PTHR23099:SF0">
    <property type="entry name" value="GERM CELL NUCLEAR ACIDIC PROTEIN"/>
    <property type="match status" value="1"/>
</dbReference>
<feature type="compositionally biased region" description="Polar residues" evidence="1">
    <location>
        <begin position="460"/>
        <end position="476"/>
    </location>
</feature>
<comment type="caution">
    <text evidence="2">The sequence shown here is derived from an EMBL/GenBank/DDBJ whole genome shotgun (WGS) entry which is preliminary data.</text>
</comment>
<accession>A0AAD4S2G2</accession>
<dbReference type="GO" id="GO:0005634">
    <property type="term" value="C:nucleus"/>
    <property type="evidence" value="ECO:0007669"/>
    <property type="project" value="TreeGrafter"/>
</dbReference>
<gene>
    <name evidence="2" type="ORF">MKW98_028622</name>
</gene>
<reference evidence="2" key="1">
    <citation type="submission" date="2022-04" db="EMBL/GenBank/DDBJ databases">
        <title>A functionally conserved STORR gene fusion in Papaver species that diverged 16.8 million years ago.</title>
        <authorList>
            <person name="Catania T."/>
        </authorList>
    </citation>
    <scope>NUCLEOTIDE SEQUENCE</scope>
    <source>
        <strain evidence="2">S-188037</strain>
    </source>
</reference>
<feature type="region of interest" description="Disordered" evidence="1">
    <location>
        <begin position="400"/>
        <end position="420"/>
    </location>
</feature>
<dbReference type="AlphaFoldDB" id="A0AAD4S2G2"/>